<sequence length="420" mass="46434">MARRYALLTLLMLTVFPLVVVAAASPTFRVGLVALDPKLEGLSDVVETAARTYGKSIFLDAQRKQAVFEQQESSLLKADALQLHGAYQDQDAKKLASIAKNEQTYPDEIPENIVCEYSIEAYDGDVSLLLRFDEEALAWYKERQQYDALFLLQSQNLGDFERVRIEFVSTSRTVVLDRLVQYGAYQSLVQELEAQIFKVMAAPTLSALVFEKGIASFSILVDGAKIPVDSSPLFLESGNHDLSISAAGYTNQNLSVRLEPGEIRRMTFALTKVQHPDLYIQGRSGSVTWFVDGKERGTSLSISLADPTYPLVLTGTKKGFSNRILQLDKPTRSLTVQLKNELLSDEVLLLDSQKDFYKRLRNTILLFGAYVGCASLSKMYDTSNALWQVGLVGTSSIALVSSVALVMELASYASRADSGM</sequence>
<protein>
    <recommendedName>
        <fullName evidence="3">PEGA domain-containing protein</fullName>
    </recommendedName>
</protein>
<dbReference type="KEGG" id="sbu:SpiBuddy_1342"/>
<dbReference type="STRING" id="158189.SpiBuddy_1342"/>
<evidence type="ECO:0000313" key="1">
    <source>
        <dbReference type="EMBL" id="ADY13167.1"/>
    </source>
</evidence>
<accession>F0RVV5</accession>
<dbReference type="AlphaFoldDB" id="F0RVV5"/>
<reference evidence="2" key="1">
    <citation type="submission" date="2011-02" db="EMBL/GenBank/DDBJ databases">
        <title>Complete sequence of Spirochaeta sp. Buddy.</title>
        <authorList>
            <person name="Lucas S."/>
            <person name="Copeland A."/>
            <person name="Lapidus A."/>
            <person name="Cheng J.-F."/>
            <person name="Goodwin L."/>
            <person name="Pitluck S."/>
            <person name="Zeytun A."/>
            <person name="Detter J.C."/>
            <person name="Han C."/>
            <person name="Tapia R."/>
            <person name="Land M."/>
            <person name="Hauser L."/>
            <person name="Kyrpides N."/>
            <person name="Ivanova N."/>
            <person name="Mikhailova N."/>
            <person name="Pagani I."/>
            <person name="Ritalahti K.M."/>
            <person name="Loeffler F.E."/>
            <person name="Woyke T."/>
        </authorList>
    </citation>
    <scope>NUCLEOTIDE SEQUENCE [LARGE SCALE GENOMIC DNA]</scope>
    <source>
        <strain evidence="2">ATCC BAA-1886 / DSM 22777 / Buddy</strain>
    </source>
</reference>
<gene>
    <name evidence="1" type="ordered locus">SpiBuddy_1342</name>
</gene>
<dbReference type="OrthoDB" id="10003859at2"/>
<evidence type="ECO:0008006" key="3">
    <source>
        <dbReference type="Google" id="ProtNLM"/>
    </source>
</evidence>
<organism evidence="1 2">
    <name type="scientific">Sphaerochaeta globosa (strain ATCC BAA-1886 / DSM 22777 / Buddy)</name>
    <name type="common">Spirochaeta sp. (strain Buddy)</name>
    <dbReference type="NCBI Taxonomy" id="158189"/>
    <lineage>
        <taxon>Bacteria</taxon>
        <taxon>Pseudomonadati</taxon>
        <taxon>Spirochaetota</taxon>
        <taxon>Spirochaetia</taxon>
        <taxon>Spirochaetales</taxon>
        <taxon>Sphaerochaetaceae</taxon>
        <taxon>Sphaerochaeta</taxon>
    </lineage>
</organism>
<evidence type="ECO:0000313" key="2">
    <source>
        <dbReference type="Proteomes" id="UP000008466"/>
    </source>
</evidence>
<keyword evidence="2" id="KW-1185">Reference proteome</keyword>
<name>F0RVV5_SPHGB</name>
<dbReference type="Proteomes" id="UP000008466">
    <property type="component" value="Chromosome"/>
</dbReference>
<proteinExistence type="predicted"/>
<dbReference type="EMBL" id="CP002541">
    <property type="protein sequence ID" value="ADY13167.1"/>
    <property type="molecule type" value="Genomic_DNA"/>
</dbReference>
<dbReference type="RefSeq" id="WP_013607017.1">
    <property type="nucleotide sequence ID" value="NC_015152.1"/>
</dbReference>
<dbReference type="HOGENOM" id="CLU_653643_0_0_12"/>